<keyword evidence="5" id="KW-0813">Transport</keyword>
<keyword evidence="9" id="KW-0539">Nucleus</keyword>
<evidence type="ECO:0000313" key="15">
    <source>
        <dbReference type="Proteomes" id="UP000790347"/>
    </source>
</evidence>
<reference evidence="14" key="1">
    <citation type="submission" date="2013-05" db="EMBL/GenBank/DDBJ databases">
        <authorList>
            <person name="Yim A.K.Y."/>
            <person name="Chan T.F."/>
            <person name="Ji K.M."/>
            <person name="Liu X.Y."/>
            <person name="Zhou J.W."/>
            <person name="Li R.Q."/>
            <person name="Yang K.Y."/>
            <person name="Li J."/>
            <person name="Li M."/>
            <person name="Law P.T.W."/>
            <person name="Wu Y.L."/>
            <person name="Cai Z.L."/>
            <person name="Qin H."/>
            <person name="Bao Y."/>
            <person name="Leung R.K.K."/>
            <person name="Ng P.K.S."/>
            <person name="Zou J."/>
            <person name="Zhong X.J."/>
            <person name="Ran P.X."/>
            <person name="Zhong N.S."/>
            <person name="Liu Z.G."/>
            <person name="Tsui S.K.W."/>
        </authorList>
    </citation>
    <scope>NUCLEOTIDE SEQUENCE</scope>
    <source>
        <strain evidence="14">Derf</strain>
        <tissue evidence="14">Whole organism</tissue>
    </source>
</reference>
<gene>
    <name evidence="14" type="ORF">DERF_014395</name>
    <name evidence="13" type="ORF">HUG17_6764</name>
</gene>
<keyword evidence="7" id="KW-0694">RNA-binding</keyword>
<dbReference type="Proteomes" id="UP000828236">
    <property type="component" value="Unassembled WGS sequence"/>
</dbReference>
<evidence type="ECO:0000259" key="12">
    <source>
        <dbReference type="Pfam" id="PF10258"/>
    </source>
</evidence>
<proteinExistence type="inferred from homology"/>
<dbReference type="Gene3D" id="1.10.10.1440">
    <property type="entry name" value="PHAX RNA-binding domain"/>
    <property type="match status" value="1"/>
</dbReference>
<dbReference type="InterPro" id="IPR038092">
    <property type="entry name" value="PHAX_RNA-binding_sf"/>
</dbReference>
<evidence type="ECO:0000256" key="5">
    <source>
        <dbReference type="ARBA" id="ARBA00022448"/>
    </source>
</evidence>
<dbReference type="Proteomes" id="UP000790347">
    <property type="component" value="Unassembled WGS sequence"/>
</dbReference>
<dbReference type="GO" id="GO:0006408">
    <property type="term" value="P:snRNA export from nucleus"/>
    <property type="evidence" value="ECO:0007669"/>
    <property type="project" value="InterPro"/>
</dbReference>
<dbReference type="AlphaFoldDB" id="A0A922HHT8"/>
<feature type="domain" description="Phosphorylated adapter RNA export protein RNA-binding" evidence="12">
    <location>
        <begin position="173"/>
        <end position="261"/>
    </location>
</feature>
<evidence type="ECO:0000256" key="10">
    <source>
        <dbReference type="ARBA" id="ARBA00030834"/>
    </source>
</evidence>
<dbReference type="InterPro" id="IPR019385">
    <property type="entry name" value="PHAX_RNA-binding_domain"/>
</dbReference>
<dbReference type="InterPro" id="IPR039047">
    <property type="entry name" value="PHAX"/>
</dbReference>
<reference evidence="13" key="2">
    <citation type="submission" date="2020-06" db="EMBL/GenBank/DDBJ databases">
        <authorList>
            <person name="Ji K."/>
            <person name="Li J."/>
        </authorList>
    </citation>
    <scope>NUCLEOTIDE SEQUENCE</scope>
    <source>
        <strain evidence="13">JKM2019</strain>
        <tissue evidence="13">Whole body</tissue>
    </source>
</reference>
<feature type="region of interest" description="Disordered" evidence="11">
    <location>
        <begin position="1"/>
        <end position="46"/>
    </location>
</feature>
<reference evidence="14" key="4">
    <citation type="journal article" date="2022" name="Res Sq">
        <title>Comparative Genomics Reveals Insights into the Divergent Evolution of Astigmatic Mites and Household Pest Adaptations.</title>
        <authorList>
            <person name="Xiong Q."/>
            <person name="Wan A.T.-Y."/>
            <person name="Liu X.-Y."/>
            <person name="Fung C.S.-H."/>
            <person name="Xiao X."/>
            <person name="Malainual N."/>
            <person name="Hou J."/>
            <person name="Wang L."/>
            <person name="Wang M."/>
            <person name="Yang K."/>
            <person name="Cui Y."/>
            <person name="Leung E."/>
            <person name="Nong W."/>
            <person name="Shin S.-K."/>
            <person name="Au S."/>
            <person name="Jeong K.Y."/>
            <person name="Chew F.T."/>
            <person name="Hui J."/>
            <person name="Leung T.F."/>
            <person name="Tungtrongchitr A."/>
            <person name="Zhong N."/>
            <person name="Liu Z."/>
            <person name="Tsui S."/>
        </authorList>
    </citation>
    <scope>NUCLEOTIDE SEQUENCE</scope>
    <source>
        <strain evidence="14">Derf</strain>
        <tissue evidence="14">Whole organism</tissue>
    </source>
</reference>
<feature type="region of interest" description="Disordered" evidence="11">
    <location>
        <begin position="218"/>
        <end position="238"/>
    </location>
</feature>
<evidence type="ECO:0000256" key="7">
    <source>
        <dbReference type="ARBA" id="ARBA00022884"/>
    </source>
</evidence>
<evidence type="ECO:0000256" key="3">
    <source>
        <dbReference type="ARBA" id="ARBA00006094"/>
    </source>
</evidence>
<dbReference type="OrthoDB" id="20573at2759"/>
<reference evidence="13" key="3">
    <citation type="journal article" date="2021" name="World Allergy Organ. J.">
        <title>Chromosome-level assembly of Dermatophagoides farinae genome and transcriptome reveals two novel allergens Der f 37 and Der f 39.</title>
        <authorList>
            <person name="Chen J."/>
            <person name="Cai Z."/>
            <person name="Fan D."/>
            <person name="Hu J."/>
            <person name="Hou Y."/>
            <person name="He Y."/>
            <person name="Zhang Z."/>
            <person name="Zhao Z."/>
            <person name="Gao P."/>
            <person name="Hu W."/>
            <person name="Sun J."/>
            <person name="Li J."/>
            <person name="Ji K."/>
        </authorList>
    </citation>
    <scope>NUCLEOTIDE SEQUENCE</scope>
    <source>
        <strain evidence="13">JKM2019</strain>
    </source>
</reference>
<dbReference type="GO" id="GO:0015031">
    <property type="term" value="P:protein transport"/>
    <property type="evidence" value="ECO:0007669"/>
    <property type="project" value="UniProtKB-KW"/>
</dbReference>
<evidence type="ECO:0000256" key="11">
    <source>
        <dbReference type="SAM" id="MobiDB-lite"/>
    </source>
</evidence>
<comment type="similarity">
    <text evidence="3">Belongs to the PHAX family.</text>
</comment>
<dbReference type="GO" id="GO:0005634">
    <property type="term" value="C:nucleus"/>
    <property type="evidence" value="ECO:0007669"/>
    <property type="project" value="UniProtKB-SubCell"/>
</dbReference>
<feature type="compositionally biased region" description="Basic residues" evidence="11">
    <location>
        <begin position="289"/>
        <end position="302"/>
    </location>
</feature>
<keyword evidence="15" id="KW-1185">Reference proteome</keyword>
<feature type="compositionally biased region" description="Basic residues" evidence="11">
    <location>
        <begin position="267"/>
        <end position="278"/>
    </location>
</feature>
<dbReference type="PANTHER" id="PTHR13135">
    <property type="entry name" value="CYTOSOLIC RESINIFERATOXIN BINDING PROTEIN RBP-26"/>
    <property type="match status" value="1"/>
</dbReference>
<evidence type="ECO:0000256" key="1">
    <source>
        <dbReference type="ARBA" id="ARBA00004123"/>
    </source>
</evidence>
<dbReference type="EMBL" id="SDOV01000002">
    <property type="protein sequence ID" value="KAH7644402.1"/>
    <property type="molecule type" value="Genomic_DNA"/>
</dbReference>
<evidence type="ECO:0000256" key="6">
    <source>
        <dbReference type="ARBA" id="ARBA00022490"/>
    </source>
</evidence>
<evidence type="ECO:0000256" key="8">
    <source>
        <dbReference type="ARBA" id="ARBA00022927"/>
    </source>
</evidence>
<organism evidence="14 15">
    <name type="scientific">Dermatophagoides farinae</name>
    <name type="common">American house dust mite</name>
    <dbReference type="NCBI Taxonomy" id="6954"/>
    <lineage>
        <taxon>Eukaryota</taxon>
        <taxon>Metazoa</taxon>
        <taxon>Ecdysozoa</taxon>
        <taxon>Arthropoda</taxon>
        <taxon>Chelicerata</taxon>
        <taxon>Arachnida</taxon>
        <taxon>Acari</taxon>
        <taxon>Acariformes</taxon>
        <taxon>Sarcoptiformes</taxon>
        <taxon>Astigmata</taxon>
        <taxon>Psoroptidia</taxon>
        <taxon>Analgoidea</taxon>
        <taxon>Pyroglyphidae</taxon>
        <taxon>Dermatophagoidinae</taxon>
        <taxon>Dermatophagoides</taxon>
    </lineage>
</organism>
<keyword evidence="6" id="KW-0963">Cytoplasm</keyword>
<comment type="subcellular location">
    <subcellularLocation>
        <location evidence="2">Cytoplasm</location>
    </subcellularLocation>
    <subcellularLocation>
        <location evidence="1">Nucleus</location>
    </subcellularLocation>
</comment>
<feature type="region of interest" description="Disordered" evidence="11">
    <location>
        <begin position="261"/>
        <end position="302"/>
    </location>
</feature>
<feature type="compositionally biased region" description="Polar residues" evidence="11">
    <location>
        <begin position="1"/>
        <end position="15"/>
    </location>
</feature>
<evidence type="ECO:0000256" key="9">
    <source>
        <dbReference type="ARBA" id="ARBA00023242"/>
    </source>
</evidence>
<protein>
    <recommendedName>
        <fullName evidence="4">Phosphorylated adapter RNA export protein</fullName>
    </recommendedName>
    <alternativeName>
        <fullName evidence="10">RNA U small nuclear RNA export adapter protein</fullName>
    </alternativeName>
</protein>
<accession>A0A922HHT8</accession>
<evidence type="ECO:0000313" key="13">
    <source>
        <dbReference type="EMBL" id="KAH7644402.1"/>
    </source>
</evidence>
<evidence type="ECO:0000256" key="2">
    <source>
        <dbReference type="ARBA" id="ARBA00004496"/>
    </source>
</evidence>
<name>A0A922HHT8_DERFA</name>
<comment type="caution">
    <text evidence="14">The sequence shown here is derived from an EMBL/GenBank/DDBJ whole genome shotgun (WGS) entry which is preliminary data.</text>
</comment>
<dbReference type="GO" id="GO:0005737">
    <property type="term" value="C:cytoplasm"/>
    <property type="evidence" value="ECO:0007669"/>
    <property type="project" value="UniProtKB-SubCell"/>
</dbReference>
<dbReference type="Pfam" id="PF10258">
    <property type="entry name" value="PHAX_RNA-bd"/>
    <property type="match status" value="1"/>
</dbReference>
<evidence type="ECO:0000256" key="4">
    <source>
        <dbReference type="ARBA" id="ARBA00016856"/>
    </source>
</evidence>
<dbReference type="PANTHER" id="PTHR13135:SF0">
    <property type="entry name" value="PHOSPHORYLATED ADAPTER RNA EXPORT PROTEIN"/>
    <property type="match status" value="1"/>
</dbReference>
<evidence type="ECO:0000313" key="14">
    <source>
        <dbReference type="EMBL" id="KAH9493656.1"/>
    </source>
</evidence>
<dbReference type="EMBL" id="ASGP02000008">
    <property type="protein sequence ID" value="KAH9493656.1"/>
    <property type="molecule type" value="Genomic_DNA"/>
</dbReference>
<sequence>MNLNSSKSINDNVMATATKPFRFEPPGSSSSDDDSDCDDRRHVGAKIHDDNDEIVIKNDHLNPSLSRPSPKLTIVDQSNTKNKFSIWSEILMEQQLTDTMNETLEIKDRRAAARRRKRLRLQKRKCQQQQQQNESNDRENYFQWSQKDFEQKFAPKISSSDGKPKRIRKPGIVGEIAYKLREKRTDIIKNTVDVLGETRARQLMAEVLDIEDVGGLMIDDGNDQQQQQQHQRRRSPGGTFFYLIKNDSTITDEQRKLIFGNREVREHNRRIKKLKKQKNQSQRGSNVIKKCKKKKKNKKRKK</sequence>
<keyword evidence="8" id="KW-0653">Protein transport</keyword>
<dbReference type="GO" id="GO:0003723">
    <property type="term" value="F:RNA binding"/>
    <property type="evidence" value="ECO:0007669"/>
    <property type="project" value="UniProtKB-KW"/>
</dbReference>